<keyword evidence="2" id="KW-0808">Transferase</keyword>
<dbReference type="OrthoDB" id="465636at2"/>
<feature type="region of interest" description="Disordered" evidence="1">
    <location>
        <begin position="1"/>
        <end position="53"/>
    </location>
</feature>
<reference evidence="2 3" key="1">
    <citation type="submission" date="2019-03" db="EMBL/GenBank/DDBJ databases">
        <title>Genomic Encyclopedia of Type Strains, Phase IV (KMG-IV): sequencing the most valuable type-strain genomes for metagenomic binning, comparative biology and taxonomic classification.</title>
        <authorList>
            <person name="Goeker M."/>
        </authorList>
    </citation>
    <scope>NUCLEOTIDE SEQUENCE [LARGE SCALE GENOMIC DNA]</scope>
    <source>
        <strain evidence="2 3">DSM 45775</strain>
    </source>
</reference>
<dbReference type="Gene3D" id="3.40.50.150">
    <property type="entry name" value="Vaccinia Virus protein VP39"/>
    <property type="match status" value="1"/>
</dbReference>
<dbReference type="InterPro" id="IPR029063">
    <property type="entry name" value="SAM-dependent_MTases_sf"/>
</dbReference>
<dbReference type="Pfam" id="PF13489">
    <property type="entry name" value="Methyltransf_23"/>
    <property type="match status" value="1"/>
</dbReference>
<organism evidence="2 3">
    <name type="scientific">Actinomycetospora succinea</name>
    <dbReference type="NCBI Taxonomy" id="663603"/>
    <lineage>
        <taxon>Bacteria</taxon>
        <taxon>Bacillati</taxon>
        <taxon>Actinomycetota</taxon>
        <taxon>Actinomycetes</taxon>
        <taxon>Pseudonocardiales</taxon>
        <taxon>Pseudonocardiaceae</taxon>
        <taxon>Actinomycetospora</taxon>
    </lineage>
</organism>
<gene>
    <name evidence="2" type="ORF">EV188_103334</name>
</gene>
<dbReference type="AlphaFoldDB" id="A0A4R6VDK6"/>
<dbReference type="RefSeq" id="WP_133826657.1">
    <property type="nucleotide sequence ID" value="NZ_BAABHR010000034.1"/>
</dbReference>
<dbReference type="GO" id="GO:0032259">
    <property type="term" value="P:methylation"/>
    <property type="evidence" value="ECO:0007669"/>
    <property type="project" value="UniProtKB-KW"/>
</dbReference>
<accession>A0A4R6VDK6</accession>
<sequence>MAPTAVNGTGNGTSREHEVLHRAGGTQRSGAAAPEAATAPAGGSAPSSQHPVDLQRAREAIRLALPEPGSKFSQDDEFCVVAQPDGTWGEYRFHDYDRIFGVPGLYEKIFYDVLGCDSPRFMVGLLSEALAAAGEQASALRVLDLGAGNGIMAEELAAVGVEHSVGVDILTEARDAALRDRPGLYADYQVADLTRLSAAQRETLAGHELNALTVVAALGFGDIPPAAFRTAYDLVAPGGWVVLTIKDAFLDATDTSGFGGMIGESIRSGALEVVRRERFQHRLATDSSPLLYEGIVARKRGQLAG</sequence>
<evidence type="ECO:0000313" key="3">
    <source>
        <dbReference type="Proteomes" id="UP000295705"/>
    </source>
</evidence>
<keyword evidence="2" id="KW-0489">Methyltransferase</keyword>
<keyword evidence="3" id="KW-1185">Reference proteome</keyword>
<dbReference type="CDD" id="cd02440">
    <property type="entry name" value="AdoMet_MTases"/>
    <property type="match status" value="1"/>
</dbReference>
<dbReference type="EMBL" id="SNYO01000003">
    <property type="protein sequence ID" value="TDQ60832.1"/>
    <property type="molecule type" value="Genomic_DNA"/>
</dbReference>
<name>A0A4R6VDK6_9PSEU</name>
<dbReference type="SUPFAM" id="SSF53335">
    <property type="entry name" value="S-adenosyl-L-methionine-dependent methyltransferases"/>
    <property type="match status" value="1"/>
</dbReference>
<evidence type="ECO:0000313" key="2">
    <source>
        <dbReference type="EMBL" id="TDQ60832.1"/>
    </source>
</evidence>
<comment type="caution">
    <text evidence="2">The sequence shown here is derived from an EMBL/GenBank/DDBJ whole genome shotgun (WGS) entry which is preliminary data.</text>
</comment>
<proteinExistence type="predicted"/>
<dbReference type="GO" id="GO:0008168">
    <property type="term" value="F:methyltransferase activity"/>
    <property type="evidence" value="ECO:0007669"/>
    <property type="project" value="UniProtKB-KW"/>
</dbReference>
<protein>
    <submittedName>
        <fullName evidence="2">Methyltransferase family protein</fullName>
    </submittedName>
</protein>
<dbReference type="Proteomes" id="UP000295705">
    <property type="component" value="Unassembled WGS sequence"/>
</dbReference>
<evidence type="ECO:0000256" key="1">
    <source>
        <dbReference type="SAM" id="MobiDB-lite"/>
    </source>
</evidence>
<feature type="compositionally biased region" description="Low complexity" evidence="1">
    <location>
        <begin position="29"/>
        <end position="48"/>
    </location>
</feature>